<keyword evidence="4" id="KW-1185">Reference proteome</keyword>
<feature type="compositionally biased region" description="Basic residues" evidence="2">
    <location>
        <begin position="1326"/>
        <end position="1340"/>
    </location>
</feature>
<dbReference type="InterPro" id="IPR011049">
    <property type="entry name" value="Serralysin-like_metalloprot_C"/>
</dbReference>
<feature type="compositionally biased region" description="Low complexity" evidence="2">
    <location>
        <begin position="725"/>
        <end position="734"/>
    </location>
</feature>
<reference evidence="3 4" key="1">
    <citation type="journal article" date="2006" name="Nature">
        <title>Global trends of whole-genome duplications revealed by the ciliate Paramecium tetraurelia.</title>
        <authorList>
            <consortium name="Genoscope"/>
            <person name="Aury J.-M."/>
            <person name="Jaillon O."/>
            <person name="Duret L."/>
            <person name="Noel B."/>
            <person name="Jubin C."/>
            <person name="Porcel B.M."/>
            <person name="Segurens B."/>
            <person name="Daubin V."/>
            <person name="Anthouard V."/>
            <person name="Aiach N."/>
            <person name="Arnaiz O."/>
            <person name="Billaut A."/>
            <person name="Beisson J."/>
            <person name="Blanc I."/>
            <person name="Bouhouche K."/>
            <person name="Camara F."/>
            <person name="Duharcourt S."/>
            <person name="Guigo R."/>
            <person name="Gogendeau D."/>
            <person name="Katinka M."/>
            <person name="Keller A.-M."/>
            <person name="Kissmehl R."/>
            <person name="Klotz C."/>
            <person name="Koll F."/>
            <person name="Le Moue A."/>
            <person name="Lepere C."/>
            <person name="Malinsky S."/>
            <person name="Nowacki M."/>
            <person name="Nowak J.K."/>
            <person name="Plattner H."/>
            <person name="Poulain J."/>
            <person name="Ruiz F."/>
            <person name="Serrano V."/>
            <person name="Zagulski M."/>
            <person name="Dessen P."/>
            <person name="Betermier M."/>
            <person name="Weissenbach J."/>
            <person name="Scarpelli C."/>
            <person name="Schachter V."/>
            <person name="Sperling L."/>
            <person name="Meyer E."/>
            <person name="Cohen J."/>
            <person name="Wincker P."/>
        </authorList>
    </citation>
    <scope>NUCLEOTIDE SEQUENCE [LARGE SCALE GENOMIC DNA]</scope>
    <source>
        <strain evidence="3 4">Stock d4-2</strain>
    </source>
</reference>
<dbReference type="Gene3D" id="2.150.10.10">
    <property type="entry name" value="Serralysin-like metalloprotease, C-terminal"/>
    <property type="match status" value="1"/>
</dbReference>
<feature type="compositionally biased region" description="Acidic residues" evidence="2">
    <location>
        <begin position="678"/>
        <end position="692"/>
    </location>
</feature>
<dbReference type="InParanoid" id="A0BDI6"/>
<accession>A0BDI6</accession>
<feature type="compositionally biased region" description="Polar residues" evidence="2">
    <location>
        <begin position="1399"/>
        <end position="1409"/>
    </location>
</feature>
<feature type="compositionally biased region" description="Basic and acidic residues" evidence="2">
    <location>
        <begin position="693"/>
        <end position="707"/>
    </location>
</feature>
<keyword evidence="1" id="KW-0175">Coiled coil</keyword>
<feature type="compositionally biased region" description="Basic and acidic residues" evidence="2">
    <location>
        <begin position="1190"/>
        <end position="1230"/>
    </location>
</feature>
<dbReference type="STRING" id="5888.A0BDI6"/>
<dbReference type="GO" id="GO:0008017">
    <property type="term" value="F:microtubule binding"/>
    <property type="evidence" value="ECO:0007669"/>
    <property type="project" value="InterPro"/>
</dbReference>
<dbReference type="RefSeq" id="XP_001424001.1">
    <property type="nucleotide sequence ID" value="XM_001423964.1"/>
</dbReference>
<evidence type="ECO:0000256" key="1">
    <source>
        <dbReference type="SAM" id="Coils"/>
    </source>
</evidence>
<dbReference type="PANTHER" id="PTHR11501">
    <property type="entry name" value="MICROTUBULE-ASSOCIATED PROTEIN"/>
    <property type="match status" value="1"/>
</dbReference>
<dbReference type="OMA" id="EPWINWE"/>
<feature type="compositionally biased region" description="Acidic residues" evidence="2">
    <location>
        <begin position="649"/>
        <end position="663"/>
    </location>
</feature>
<dbReference type="HOGENOM" id="CLU_240242_0_0_1"/>
<feature type="compositionally biased region" description="Basic and acidic residues" evidence="2">
    <location>
        <begin position="1238"/>
        <end position="1254"/>
    </location>
</feature>
<dbReference type="KEGG" id="ptm:GSPATT00027632001"/>
<organism evidence="3 4">
    <name type="scientific">Paramecium tetraurelia</name>
    <dbReference type="NCBI Taxonomy" id="5888"/>
    <lineage>
        <taxon>Eukaryota</taxon>
        <taxon>Sar</taxon>
        <taxon>Alveolata</taxon>
        <taxon>Ciliophora</taxon>
        <taxon>Intramacronucleata</taxon>
        <taxon>Oligohymenophorea</taxon>
        <taxon>Peniculida</taxon>
        <taxon>Parameciidae</taxon>
        <taxon>Paramecium</taxon>
    </lineage>
</organism>
<protein>
    <submittedName>
        <fullName evidence="3">Uncharacterized protein</fullName>
    </submittedName>
</protein>
<dbReference type="InterPro" id="IPR027324">
    <property type="entry name" value="MAP2/MAP4/Tau"/>
</dbReference>
<feature type="region of interest" description="Disordered" evidence="2">
    <location>
        <begin position="276"/>
        <end position="314"/>
    </location>
</feature>
<feature type="region of interest" description="Disordered" evidence="2">
    <location>
        <begin position="35"/>
        <end position="62"/>
    </location>
</feature>
<feature type="compositionally biased region" description="Basic and acidic residues" evidence="2">
    <location>
        <begin position="1126"/>
        <end position="1153"/>
    </location>
</feature>
<feature type="region of interest" description="Disordered" evidence="2">
    <location>
        <begin position="641"/>
        <end position="778"/>
    </location>
</feature>
<sequence length="1722" mass="201702">MDSQVADNDLLAAAKTASSFNDKLEHEVRVAADLEPVPHLGEYPTKLKMDPSRDPPSPNAASKLEEKIQQMKQVVAEESVFKVGWQDDDKLYNKIIEHLIELDPEEQPDFLLQILKNEMRSNRTRVVQRLKDILAMIMDETIPIPLEKLYEVCIRANMEMEVEEVFLEELNISLDPIRNGEIGEAEQLVEELQELEQLEDEQIQHQEQISVPIEFQIVLRKEPKFKTDNKLNPIETRSVNQVHILNDQEIQDHNKQKIKQYTMRLDDFFISHQGEENVEQPEEQQQEQQEGADQEQQEGDLEQQEGDQGGDQEQIEGDQEQIEGDQEQIEGDQEQIEGDQEQIEGDQEQIEGDQEQIEGDQEQIEGDQEQIEGDQEQIEGDQEQVEDNQQIDEQIATEQEIQFEPGPRELFRNPQIPFDPIEEIIQNGGFIPHEFMNPQHRDDIYVNDHQYIPLTPEEMVYQNKPIIPHEIFNPINEDDKYNTYGNKKINKDPYFHYNQGAQQNSTERQPDVAQSINIVQGDAEMQSINIVLDPVQMQSININFDETQAEQYKQQQLYHKYRNQKHFINRDSFHYPNDPQYPNIHTVQDHTRSPYYYQGYYTGEVPPHPYQVYEPPQEEPIQEIVNEEIVQEIINEEIVPPEEANLESPPEEGATEIQPEEGAGDAPPEEGGGGGEAVPEDVAGEAIPEEAVGEAKAEENIEAKGEDGTDGTTPEEGAIEDGNVQQEEATQQEAAPEETLQEGGGGEEIKEAEPVEDQQQEQEQAGNEVPADNAEVTDQVIQEDPLPQEYEPWINWEDVPDEEIEYLISRLIDPRFYDPHHPDYNPQDPRNIVFTSTHLQRSQVYLQMKNPLFYLPGQGPYAKLKSCNTPEDLLDQITPEDLHSLVNEWKKRTQHYDNISDAEYRTRHQQQSQQQSSIYRPFQESSTLDQAPIDQQEFQPGEVPKQRKSSDTVPYEFADEDFITPRDIGKFGRKKPFQMQGLDPNDPRSIPNFNPDKSNYFGNNEYVDENPILKVIQGNKMQQEERGDYQQMYPDEFHRPPDFDDDRSYRTGRDGKVYQHNHRGDWHDEDYYDEYDDYYDYYEDRDGDGIPDVFEYEDEYPPYYERRQPYADEYDRRRQSHYGGRRHGDYEGRGYNDYDDYEHFRGHDGYDKGRRNKYGRRGGYDDYNSRGPRRPHGRRYELGDYEDLEQDKIGRELNRSKRDIGKKTKYQKGDDTQPRIEEFHIYHDLDQYSQTRNINDKRSREEKAMQDPKYHPGNINGVPRIRDTNRDTTRDFDDYSRKGKPEDKDEMESSGLAFANSLKEQGRQKRNKKLSDEKLKQMGLKSPKKQKKNQNQKKKKKNEEGDEQTNNQNQQQNEEQQQQQQQQQEQQEQQQQQQQDQDQQQNKQSQYKVQALAANKQNNVNSSDSLVKPQNKKTTQKEMSKANEIEEPDLKHQARNNAEKSDENKALGKNEEPLLNKNKKAKTLLQISDEDCSHLDSRSKTYTCIQCNTQKSYHLNDDTWYLIGLAQGYKKEFNTVFKLIKELINPQQLYTSFGNNNKICFSSQEKQIINLDKIITIFQGKKVTNTLIKLPENLLMSYFQLSFSNQEFSDFELEIDDNSIQIDKAGVTVSKINIIWQALQVQLGYQGIIHLNRTERKFDYRQIISEDCTNENLRIYLHFPHDYQFSVQMIKQIFNQQYIELYEQYLLQQIDQKDRWVVVQFKSRQCEESSEYGISLQQ</sequence>
<evidence type="ECO:0000313" key="4">
    <source>
        <dbReference type="Proteomes" id="UP000000600"/>
    </source>
</evidence>
<feature type="region of interest" description="Disordered" evidence="2">
    <location>
        <begin position="1110"/>
        <end position="1459"/>
    </location>
</feature>
<dbReference type="OrthoDB" id="308157at2759"/>
<evidence type="ECO:0000313" key="3">
    <source>
        <dbReference type="EMBL" id="CAK56603.1"/>
    </source>
</evidence>
<proteinExistence type="predicted"/>
<feature type="coiled-coil region" evidence="1">
    <location>
        <begin position="178"/>
        <end position="208"/>
    </location>
</feature>
<gene>
    <name evidence="3" type="ORF">GSPATT00027632001</name>
</gene>
<dbReference type="PANTHER" id="PTHR11501:SF18">
    <property type="entry name" value="MICROTUBULE-ASSOCIATED PROTEIN"/>
    <property type="match status" value="1"/>
</dbReference>
<feature type="compositionally biased region" description="Low complexity" evidence="2">
    <location>
        <begin position="1348"/>
        <end position="1390"/>
    </location>
</feature>
<feature type="region of interest" description="Disordered" evidence="2">
    <location>
        <begin position="904"/>
        <end position="926"/>
    </location>
</feature>
<dbReference type="Proteomes" id="UP000000600">
    <property type="component" value="Unassembled WGS sequence"/>
</dbReference>
<dbReference type="EMBL" id="CT867987">
    <property type="protein sequence ID" value="CAK56603.1"/>
    <property type="molecule type" value="Genomic_DNA"/>
</dbReference>
<evidence type="ECO:0000256" key="2">
    <source>
        <dbReference type="SAM" id="MobiDB-lite"/>
    </source>
</evidence>
<name>A0BDI6_PARTE</name>
<feature type="compositionally biased region" description="Basic and acidic residues" evidence="2">
    <location>
        <begin position="1264"/>
        <end position="1287"/>
    </location>
</feature>
<dbReference type="GeneID" id="5009785"/>
<feature type="compositionally biased region" description="Basic and acidic residues" evidence="2">
    <location>
        <begin position="1419"/>
        <end position="1458"/>
    </location>
</feature>